<feature type="transmembrane region" description="Helical" evidence="1">
    <location>
        <begin position="7"/>
        <end position="24"/>
    </location>
</feature>
<comment type="caution">
    <text evidence="2">The sequence shown here is derived from an EMBL/GenBank/DDBJ whole genome shotgun (WGS) entry which is preliminary data.</text>
</comment>
<sequence>MKKTTFYISLIIALLLFINIAQIVSTDLERLTEYGYGYLIGKVILFVIFASIAFFTKSKTVKE</sequence>
<evidence type="ECO:0000256" key="1">
    <source>
        <dbReference type="SAM" id="Phobius"/>
    </source>
</evidence>
<dbReference type="EMBL" id="JBHMEZ010000030">
    <property type="protein sequence ID" value="MFB9054703.1"/>
    <property type="molecule type" value="Genomic_DNA"/>
</dbReference>
<gene>
    <name evidence="2" type="ORF">ACFFVB_16560</name>
</gene>
<keyword evidence="1" id="KW-0472">Membrane</keyword>
<name>A0ABV5F5I7_9FLAO</name>
<evidence type="ECO:0000313" key="2">
    <source>
        <dbReference type="EMBL" id="MFB9054703.1"/>
    </source>
</evidence>
<keyword evidence="1" id="KW-1133">Transmembrane helix</keyword>
<keyword evidence="3" id="KW-1185">Reference proteome</keyword>
<feature type="transmembrane region" description="Helical" evidence="1">
    <location>
        <begin position="36"/>
        <end position="55"/>
    </location>
</feature>
<dbReference type="RefSeq" id="WP_382384340.1">
    <property type="nucleotide sequence ID" value="NZ_JBHMEZ010000030.1"/>
</dbReference>
<proteinExistence type="predicted"/>
<accession>A0ABV5F5I7</accession>
<keyword evidence="1" id="KW-0812">Transmembrane</keyword>
<reference evidence="2 3" key="1">
    <citation type="submission" date="2024-09" db="EMBL/GenBank/DDBJ databases">
        <authorList>
            <person name="Sun Q."/>
            <person name="Mori K."/>
        </authorList>
    </citation>
    <scope>NUCLEOTIDE SEQUENCE [LARGE SCALE GENOMIC DNA]</scope>
    <source>
        <strain evidence="2 3">CECT 8286</strain>
    </source>
</reference>
<organism evidence="2 3">
    <name type="scientific">Formosa undariae</name>
    <dbReference type="NCBI Taxonomy" id="1325436"/>
    <lineage>
        <taxon>Bacteria</taxon>
        <taxon>Pseudomonadati</taxon>
        <taxon>Bacteroidota</taxon>
        <taxon>Flavobacteriia</taxon>
        <taxon>Flavobacteriales</taxon>
        <taxon>Flavobacteriaceae</taxon>
        <taxon>Formosa</taxon>
    </lineage>
</organism>
<dbReference type="Proteomes" id="UP001589605">
    <property type="component" value="Unassembled WGS sequence"/>
</dbReference>
<protein>
    <submittedName>
        <fullName evidence="2">Uncharacterized protein</fullName>
    </submittedName>
</protein>
<evidence type="ECO:0000313" key="3">
    <source>
        <dbReference type="Proteomes" id="UP001589605"/>
    </source>
</evidence>